<name>A0A699Z9R0_HAELA</name>
<reference evidence="1 2" key="1">
    <citation type="submission" date="2020-02" db="EMBL/GenBank/DDBJ databases">
        <title>Draft genome sequence of Haematococcus lacustris strain NIES-144.</title>
        <authorList>
            <person name="Morimoto D."/>
            <person name="Nakagawa S."/>
            <person name="Yoshida T."/>
            <person name="Sawayama S."/>
        </authorList>
    </citation>
    <scope>NUCLEOTIDE SEQUENCE [LARGE SCALE GENOMIC DNA]</scope>
    <source>
        <strain evidence="1 2">NIES-144</strain>
    </source>
</reference>
<feature type="non-terminal residue" evidence="1">
    <location>
        <position position="85"/>
    </location>
</feature>
<gene>
    <name evidence="1" type="ORF">HaLaN_14914</name>
</gene>
<dbReference type="AlphaFoldDB" id="A0A699Z9R0"/>
<evidence type="ECO:0000313" key="2">
    <source>
        <dbReference type="Proteomes" id="UP000485058"/>
    </source>
</evidence>
<dbReference type="EMBL" id="BLLF01001256">
    <property type="protein sequence ID" value="GFH18160.1"/>
    <property type="molecule type" value="Genomic_DNA"/>
</dbReference>
<proteinExistence type="predicted"/>
<feature type="non-terminal residue" evidence="1">
    <location>
        <position position="1"/>
    </location>
</feature>
<accession>A0A699Z9R0</accession>
<comment type="caution">
    <text evidence="1">The sequence shown here is derived from an EMBL/GenBank/DDBJ whole genome shotgun (WGS) entry which is preliminary data.</text>
</comment>
<protein>
    <submittedName>
        <fullName evidence="1">Uncharacterized protein</fullName>
    </submittedName>
</protein>
<organism evidence="1 2">
    <name type="scientific">Haematococcus lacustris</name>
    <name type="common">Green alga</name>
    <name type="synonym">Haematococcus pluvialis</name>
    <dbReference type="NCBI Taxonomy" id="44745"/>
    <lineage>
        <taxon>Eukaryota</taxon>
        <taxon>Viridiplantae</taxon>
        <taxon>Chlorophyta</taxon>
        <taxon>core chlorophytes</taxon>
        <taxon>Chlorophyceae</taxon>
        <taxon>CS clade</taxon>
        <taxon>Chlamydomonadales</taxon>
        <taxon>Haematococcaceae</taxon>
        <taxon>Haematococcus</taxon>
    </lineage>
</organism>
<sequence length="85" mass="8733">AVITAKPADKALAEQMLRDAVAKVDPTPDGSAKGASLGPVARAAWAAAVLGLDAAAERWAGRAAMSQEVAPRIWSDLVRALLSLQ</sequence>
<dbReference type="Proteomes" id="UP000485058">
    <property type="component" value="Unassembled WGS sequence"/>
</dbReference>
<keyword evidence="2" id="KW-1185">Reference proteome</keyword>
<evidence type="ECO:0000313" key="1">
    <source>
        <dbReference type="EMBL" id="GFH18160.1"/>
    </source>
</evidence>